<dbReference type="Proteomes" id="UP000002970">
    <property type="component" value="Unassembled WGS sequence"/>
</dbReference>
<evidence type="ECO:0000313" key="4">
    <source>
        <dbReference type="Proteomes" id="UP000002970"/>
    </source>
</evidence>
<comment type="caution">
    <text evidence="3">The sequence shown here is derived from an EMBL/GenBank/DDBJ whole genome shotgun (WGS) entry which is preliminary data.</text>
</comment>
<dbReference type="HOGENOM" id="CLU_2245313_0_0_9"/>
<dbReference type="Pfam" id="PF07853">
    <property type="entry name" value="DUF1648"/>
    <property type="match status" value="1"/>
</dbReference>
<evidence type="ECO:0000256" key="1">
    <source>
        <dbReference type="SAM" id="Phobius"/>
    </source>
</evidence>
<keyword evidence="1" id="KW-0812">Transmembrane</keyword>
<feature type="domain" description="DUF1648" evidence="2">
    <location>
        <begin position="13"/>
        <end position="53"/>
    </location>
</feature>
<accession>E7GUF4</accession>
<evidence type="ECO:0000313" key="3">
    <source>
        <dbReference type="EMBL" id="EGA91590.1"/>
    </source>
</evidence>
<keyword evidence="4" id="KW-1185">Reference proteome</keyword>
<reference evidence="3 4" key="1">
    <citation type="submission" date="2010-12" db="EMBL/GenBank/DDBJ databases">
        <title>The Genome Sequence of Clostridium symbiosum strain WAL-14163.</title>
        <authorList>
            <person name="Earl A."/>
            <person name="Ward D."/>
            <person name="Feldgarden M."/>
            <person name="Gevers D."/>
            <person name="Finegold S.M."/>
            <person name="Summanen P.H."/>
            <person name="Molitoris D.R."/>
            <person name="Vaisanen M.L."/>
            <person name="Daigneault M."/>
            <person name="Young S.K."/>
            <person name="Zeng Q."/>
            <person name="Gargeya S."/>
            <person name="Fitzgerald M."/>
            <person name="Haas B."/>
            <person name="Abouelleil A."/>
            <person name="Alvarado L."/>
            <person name="Arachchi H.M."/>
            <person name="Berlin A."/>
            <person name="Brown A."/>
            <person name="Chapman S.B."/>
            <person name="Chen Z."/>
            <person name="Dunbar C."/>
            <person name="Freedman E."/>
            <person name="Gearin G."/>
            <person name="Gellesch M."/>
            <person name="Goldberg J."/>
            <person name="Griggs A."/>
            <person name="Gujja S."/>
            <person name="Heilman E."/>
            <person name="Heiman D."/>
            <person name="Howarth C."/>
            <person name="Larson L."/>
            <person name="Lui A."/>
            <person name="MacDonald P.J.P."/>
            <person name="Mehta T."/>
            <person name="Montmayeur A."/>
            <person name="Murphy C."/>
            <person name="Neiman D."/>
            <person name="Pearson M."/>
            <person name="Priest M."/>
            <person name="Roberts A."/>
            <person name="Saif S."/>
            <person name="Shea T."/>
            <person name="Shenoy N."/>
            <person name="Sisk P."/>
            <person name="Stolte C."/>
            <person name="Sykes S."/>
            <person name="White J."/>
            <person name="Yandava C."/>
            <person name="Nusbaum C."/>
            <person name="Birren B."/>
        </authorList>
    </citation>
    <scope>NUCLEOTIDE SEQUENCE [LARGE SCALE GENOMIC DNA]</scope>
    <source>
        <strain evidence="3 4">WAL-14163</strain>
    </source>
</reference>
<feature type="transmembrane region" description="Helical" evidence="1">
    <location>
        <begin position="9"/>
        <end position="28"/>
    </location>
</feature>
<dbReference type="AlphaFoldDB" id="E7GUF4"/>
<keyword evidence="1" id="KW-0472">Membrane</keyword>
<name>E7GUF4_CLOS6</name>
<protein>
    <recommendedName>
        <fullName evidence="2">DUF1648 domain-containing protein</fullName>
    </recommendedName>
</protein>
<feature type="transmembrane region" description="Helical" evidence="1">
    <location>
        <begin position="48"/>
        <end position="67"/>
    </location>
</feature>
<sequence length="104" mass="11999">MKSKKLRILNYTLAAIGILITAAVYSRLPEQIPTNWGFNGTVTYSPKSRIWLCCGLLPLMAFLFDYLPQIDPRRRNYVKFNAYYDTFLCFLTGFPAHYAGNYAE</sequence>
<dbReference type="RefSeq" id="WP_003505163.1">
    <property type="nucleotide sequence ID" value="NZ_GL834324.1"/>
</dbReference>
<dbReference type="InterPro" id="IPR012867">
    <property type="entry name" value="DUF1648"/>
</dbReference>
<evidence type="ECO:0000259" key="2">
    <source>
        <dbReference type="Pfam" id="PF07853"/>
    </source>
</evidence>
<keyword evidence="1" id="KW-1133">Transmembrane helix</keyword>
<proteinExistence type="predicted"/>
<dbReference type="EMBL" id="ADLQ01000108">
    <property type="protein sequence ID" value="EGA91590.1"/>
    <property type="molecule type" value="Genomic_DNA"/>
</dbReference>
<gene>
    <name evidence="3" type="ORF">HMPREF9474_04549</name>
</gene>
<organism evidence="3 4">
    <name type="scientific">Clostridium symbiosum (strain WAL-14163)</name>
    <dbReference type="NCBI Taxonomy" id="742740"/>
    <lineage>
        <taxon>Bacteria</taxon>
        <taxon>Bacillati</taxon>
        <taxon>Bacillota</taxon>
        <taxon>Clostridia</taxon>
        <taxon>Lachnospirales</taxon>
        <taxon>Lachnospiraceae</taxon>
        <taxon>Otoolea</taxon>
    </lineage>
</organism>